<sequence>MKKWSCCKQTSHDLSFFLVIPVVTGETFEPNCGDQYNKHHQQFYPS</sequence>
<accession>A0A804HN03</accession>
<feature type="chain" id="PRO_5033610969" evidence="1">
    <location>
        <begin position="26"/>
        <end position="46"/>
    </location>
</feature>
<dbReference type="AlphaFoldDB" id="A0A804HN03"/>
<evidence type="ECO:0000256" key="1">
    <source>
        <dbReference type="SAM" id="SignalP"/>
    </source>
</evidence>
<keyword evidence="1" id="KW-0732">Signal</keyword>
<feature type="signal peptide" evidence="1">
    <location>
        <begin position="1"/>
        <end position="25"/>
    </location>
</feature>
<evidence type="ECO:0000313" key="3">
    <source>
        <dbReference type="EnsemblPlants" id="Ma00_p03600.1"/>
    </source>
</evidence>
<protein>
    <submittedName>
        <fullName evidence="2">(wild Malaysian banana) hypothetical protein</fullName>
    </submittedName>
</protein>
<reference evidence="3" key="2">
    <citation type="submission" date="2021-05" db="UniProtKB">
        <authorList>
            <consortium name="EnsemblPlants"/>
        </authorList>
    </citation>
    <scope>IDENTIFICATION</scope>
    <source>
        <strain evidence="3">subsp. malaccensis</strain>
    </source>
</reference>
<evidence type="ECO:0000313" key="2">
    <source>
        <dbReference type="EMBL" id="CAG1831997.1"/>
    </source>
</evidence>
<name>A0A804HN03_MUSAM</name>
<gene>
    <name evidence="2" type="ORF">GSMUA_99990.1</name>
</gene>
<dbReference type="EMBL" id="HG996472">
    <property type="protein sequence ID" value="CAG1831997.1"/>
    <property type="molecule type" value="Genomic_DNA"/>
</dbReference>
<keyword evidence="4" id="KW-1185">Reference proteome</keyword>
<reference evidence="2" key="1">
    <citation type="submission" date="2021-03" db="EMBL/GenBank/DDBJ databases">
        <authorList>
            <consortium name="Genoscope - CEA"/>
            <person name="William W."/>
        </authorList>
    </citation>
    <scope>NUCLEOTIDE SEQUENCE</scope>
    <source>
        <strain evidence="2">Doubled-haploid Pahang</strain>
    </source>
</reference>
<evidence type="ECO:0000313" key="4">
    <source>
        <dbReference type="Proteomes" id="UP000012960"/>
    </source>
</evidence>
<dbReference type="Gramene" id="Ma00_t03600.1">
    <property type="protein sequence ID" value="Ma00_p03600.1"/>
    <property type="gene ID" value="Ma00_g03600"/>
</dbReference>
<dbReference type="EnsemblPlants" id="Ma00_t03600.1">
    <property type="protein sequence ID" value="Ma00_p03600.1"/>
    <property type="gene ID" value="Ma00_g03600"/>
</dbReference>
<dbReference type="InParanoid" id="A0A804HN03"/>
<dbReference type="Proteomes" id="UP000012960">
    <property type="component" value="Unplaced"/>
</dbReference>
<proteinExistence type="predicted"/>
<organism evidence="3 4">
    <name type="scientific">Musa acuminata subsp. malaccensis</name>
    <name type="common">Wild banana</name>
    <name type="synonym">Musa malaccensis</name>
    <dbReference type="NCBI Taxonomy" id="214687"/>
    <lineage>
        <taxon>Eukaryota</taxon>
        <taxon>Viridiplantae</taxon>
        <taxon>Streptophyta</taxon>
        <taxon>Embryophyta</taxon>
        <taxon>Tracheophyta</taxon>
        <taxon>Spermatophyta</taxon>
        <taxon>Magnoliopsida</taxon>
        <taxon>Liliopsida</taxon>
        <taxon>Zingiberales</taxon>
        <taxon>Musaceae</taxon>
        <taxon>Musa</taxon>
    </lineage>
</organism>